<evidence type="ECO:0000256" key="1">
    <source>
        <dbReference type="ARBA" id="ARBA00038158"/>
    </source>
</evidence>
<dbReference type="RefSeq" id="XP_022478025.1">
    <property type="nucleotide sequence ID" value="XM_022615360.1"/>
</dbReference>
<keyword evidence="3" id="KW-0808">Transferase</keyword>
<gene>
    <name evidence="3" type="ORF">CORC01_03711</name>
</gene>
<dbReference type="Pfam" id="PF13489">
    <property type="entry name" value="Methyltransf_23"/>
    <property type="match status" value="1"/>
</dbReference>
<keyword evidence="3" id="KW-0489">Methyltransferase</keyword>
<dbReference type="InterPro" id="IPR029063">
    <property type="entry name" value="SAM-dependent_MTases_sf"/>
</dbReference>
<reference evidence="3 4" key="1">
    <citation type="submission" date="2016-09" db="EMBL/GenBank/DDBJ databases">
        <authorList>
            <person name="Capua I."/>
            <person name="De Benedictis P."/>
            <person name="Joannis T."/>
            <person name="Lombin L.H."/>
            <person name="Cattoli G."/>
        </authorList>
    </citation>
    <scope>NUCLEOTIDE SEQUENCE [LARGE SCALE GENOMIC DNA]</scope>
    <source>
        <strain evidence="3 4">IMI 309357</strain>
    </source>
</reference>
<dbReference type="CDD" id="cd02440">
    <property type="entry name" value="AdoMet_MTases"/>
    <property type="match status" value="1"/>
</dbReference>
<dbReference type="GO" id="GO:0032259">
    <property type="term" value="P:methylation"/>
    <property type="evidence" value="ECO:0007669"/>
    <property type="project" value="UniProtKB-KW"/>
</dbReference>
<dbReference type="PANTHER" id="PTHR43591:SF24">
    <property type="entry name" value="2-METHOXY-6-POLYPRENYL-1,4-BENZOQUINOL METHYLASE, MITOCHONDRIAL"/>
    <property type="match status" value="1"/>
</dbReference>
<dbReference type="PANTHER" id="PTHR43591">
    <property type="entry name" value="METHYLTRANSFERASE"/>
    <property type="match status" value="1"/>
</dbReference>
<dbReference type="GeneID" id="34556870"/>
<keyword evidence="4" id="KW-1185">Reference proteome</keyword>
<organism evidence="3 4">
    <name type="scientific">Colletotrichum orchidophilum</name>
    <dbReference type="NCBI Taxonomy" id="1209926"/>
    <lineage>
        <taxon>Eukaryota</taxon>
        <taxon>Fungi</taxon>
        <taxon>Dikarya</taxon>
        <taxon>Ascomycota</taxon>
        <taxon>Pezizomycotina</taxon>
        <taxon>Sordariomycetes</taxon>
        <taxon>Hypocreomycetidae</taxon>
        <taxon>Glomerellales</taxon>
        <taxon>Glomerellaceae</taxon>
        <taxon>Colletotrichum</taxon>
    </lineage>
</organism>
<sequence>MIADRASVPRSDSGSESHRGHSSSPAPAAAIVADDEATDDDGFHETNDDSSNASTSMASSVRDFNFENRRRYHKFKEGRYMLPNDDIEQDREDMKHAMLIHLCEGALHNAPLDHPQKILDIGTGTGIWAMDMGDEYPEADITGLDLSPIQPIYVPPNVHFIVDDVEADWLYPDDSIDYIHVRNMAPALKDWPRLLAQAYKALKPGGWIEVQDMVWAFASDDGTVGPDYTPRKTMDLLKEALDKFGVDIDVANKFADRIDSAGFLNQIHDVKKVPVGTWPKEPRLKAIGSYCASVNYDALGAVTNVPFTKGLGWTTAEIEIFLIQVRKDLMDNSHHAYHYYHSYSGQKPLEEKST</sequence>
<dbReference type="AlphaFoldDB" id="A0A1G4BHS4"/>
<evidence type="ECO:0000313" key="4">
    <source>
        <dbReference type="Proteomes" id="UP000176998"/>
    </source>
</evidence>
<dbReference type="OrthoDB" id="184880at2759"/>
<dbReference type="STRING" id="1209926.A0A1G4BHS4"/>
<feature type="compositionally biased region" description="Low complexity" evidence="2">
    <location>
        <begin position="49"/>
        <end position="59"/>
    </location>
</feature>
<protein>
    <submittedName>
        <fullName evidence="3">TAM domain methyltransferase</fullName>
    </submittedName>
</protein>
<dbReference type="Gene3D" id="3.40.50.150">
    <property type="entry name" value="Vaccinia Virus protein VP39"/>
    <property type="match status" value="1"/>
</dbReference>
<dbReference type="EMBL" id="MJBS01000023">
    <property type="protein sequence ID" value="OHF00883.1"/>
    <property type="molecule type" value="Genomic_DNA"/>
</dbReference>
<evidence type="ECO:0000313" key="3">
    <source>
        <dbReference type="EMBL" id="OHF00883.1"/>
    </source>
</evidence>
<dbReference type="Proteomes" id="UP000176998">
    <property type="component" value="Unassembled WGS sequence"/>
</dbReference>
<feature type="compositionally biased region" description="Low complexity" evidence="2">
    <location>
        <begin position="22"/>
        <end position="32"/>
    </location>
</feature>
<comment type="caution">
    <text evidence="3">The sequence shown here is derived from an EMBL/GenBank/DDBJ whole genome shotgun (WGS) entry which is preliminary data.</text>
</comment>
<accession>A0A1G4BHS4</accession>
<name>A0A1G4BHS4_9PEZI</name>
<evidence type="ECO:0000256" key="2">
    <source>
        <dbReference type="SAM" id="MobiDB-lite"/>
    </source>
</evidence>
<feature type="region of interest" description="Disordered" evidence="2">
    <location>
        <begin position="1"/>
        <end position="59"/>
    </location>
</feature>
<dbReference type="GO" id="GO:0008168">
    <property type="term" value="F:methyltransferase activity"/>
    <property type="evidence" value="ECO:0007669"/>
    <property type="project" value="UniProtKB-KW"/>
</dbReference>
<dbReference type="SUPFAM" id="SSF53335">
    <property type="entry name" value="S-adenosyl-L-methionine-dependent methyltransferases"/>
    <property type="match status" value="1"/>
</dbReference>
<proteinExistence type="inferred from homology"/>
<comment type="similarity">
    <text evidence="1">Belongs to the methyltransferase superfamily. LaeA methyltransferase family.</text>
</comment>